<evidence type="ECO:0000259" key="6">
    <source>
        <dbReference type="Pfam" id="PF00389"/>
    </source>
</evidence>
<gene>
    <name evidence="8" type="ORF">BB934_44335</name>
</gene>
<dbReference type="Pfam" id="PF02826">
    <property type="entry name" value="2-Hacid_dh_C"/>
    <property type="match status" value="1"/>
</dbReference>
<evidence type="ECO:0000256" key="1">
    <source>
        <dbReference type="ARBA" id="ARBA00005854"/>
    </source>
</evidence>
<organism evidence="8">
    <name type="scientific">Microvirga ossetica</name>
    <dbReference type="NCBI Taxonomy" id="1882682"/>
    <lineage>
        <taxon>Bacteria</taxon>
        <taxon>Pseudomonadati</taxon>
        <taxon>Pseudomonadota</taxon>
        <taxon>Alphaproteobacteria</taxon>
        <taxon>Hyphomicrobiales</taxon>
        <taxon>Methylobacteriaceae</taxon>
        <taxon>Microvirga</taxon>
    </lineage>
</organism>
<keyword evidence="3 5" id="KW-0560">Oxidoreductase</keyword>
<dbReference type="CDD" id="cd12169">
    <property type="entry name" value="PGDH_like_1"/>
    <property type="match status" value="1"/>
</dbReference>
<dbReference type="InterPro" id="IPR050857">
    <property type="entry name" value="D-2-hydroxyacid_DH"/>
</dbReference>
<dbReference type="InterPro" id="IPR029752">
    <property type="entry name" value="D-isomer_DH_CS1"/>
</dbReference>
<dbReference type="InterPro" id="IPR006140">
    <property type="entry name" value="D-isomer_DH_NAD-bd"/>
</dbReference>
<dbReference type="PANTHER" id="PTHR42789:SF1">
    <property type="entry name" value="D-ISOMER SPECIFIC 2-HYDROXYACID DEHYDROGENASE FAMILY PROTEIN (AFU_ORTHOLOGUE AFUA_6G10090)"/>
    <property type="match status" value="1"/>
</dbReference>
<dbReference type="SUPFAM" id="SSF51735">
    <property type="entry name" value="NAD(P)-binding Rossmann-fold domains"/>
    <property type="match status" value="1"/>
</dbReference>
<evidence type="ECO:0000256" key="4">
    <source>
        <dbReference type="ARBA" id="ARBA00023027"/>
    </source>
</evidence>
<evidence type="ECO:0000256" key="3">
    <source>
        <dbReference type="ARBA" id="ARBA00023002"/>
    </source>
</evidence>
<reference evidence="8" key="1">
    <citation type="submission" date="2016-07" db="EMBL/GenBank/DDBJ databases">
        <title>Microvirga ossetica sp. nov. a new species of rhizobia isolated from root nodules of the legume species Vicia alpestris Steven originated from North Ossetia region in the Caucasus.</title>
        <authorList>
            <person name="Safronova V.I."/>
            <person name="Kuznetsova I.G."/>
            <person name="Sazanova A.L."/>
            <person name="Belimov A."/>
            <person name="Andronov E."/>
            <person name="Osledkin Y.S."/>
            <person name="Onishchuk O.P."/>
            <person name="Kurchak O.N."/>
            <person name="Shaposhnikov A.I."/>
            <person name="Willems A."/>
            <person name="Tikhonovich I.A."/>
        </authorList>
    </citation>
    <scope>NUCLEOTIDE SEQUENCE [LARGE SCALE GENOMIC DNA]</scope>
    <source>
        <strain evidence="8">V5/3M</strain>
        <plasmid evidence="8">unnamed4</plasmid>
    </source>
</reference>
<dbReference type="GO" id="GO:0016616">
    <property type="term" value="F:oxidoreductase activity, acting on the CH-OH group of donors, NAD or NADP as acceptor"/>
    <property type="evidence" value="ECO:0007669"/>
    <property type="project" value="InterPro"/>
</dbReference>
<dbReference type="InterPro" id="IPR006139">
    <property type="entry name" value="D-isomer_2_OHA_DH_cat_dom"/>
</dbReference>
<protein>
    <submittedName>
        <fullName evidence="8">Hydroxyacid dehydrogenase</fullName>
    </submittedName>
</protein>
<dbReference type="AlphaFoldDB" id="A0A1B2EYZ5"/>
<keyword evidence="2" id="KW-0028">Amino-acid biosynthesis</keyword>
<dbReference type="KEGG" id="moc:BB934_44335"/>
<dbReference type="Pfam" id="PF00389">
    <property type="entry name" value="2-Hacid_dh"/>
    <property type="match status" value="1"/>
</dbReference>
<name>A0A1B2EYZ5_9HYPH</name>
<proteinExistence type="inferred from homology"/>
<geneLocation type="plasmid" evidence="8">
    <name>unnamed4</name>
</geneLocation>
<dbReference type="EMBL" id="CP016620">
    <property type="protein sequence ID" value="ANY85214.1"/>
    <property type="molecule type" value="Genomic_DNA"/>
</dbReference>
<sequence length="319" mass="34783">MAMRKCVILDDYQGVALNYADWNAIADRVAVTSLREHIADEDDLAERLADADIVVLMRERTPFPASLFKRLPRLRLLVTSGMRNSAIDLAAAGDVVVCGTDSSSAPPAELTWGLILGLARQIHIENARMRQNGPWQSTVGVDLHGRRLGIIGLGKIGTRVAQVGQAFGMHVTAWSPNLTDERAAAAGVERIASKEELLESSDFVTIHLVLAPTTRRIIGANELRRMRPSAFLINTSRAAIVDQAALVQALEGNWIAGAGLDVFEAEPLPADHSFRWLPNVLATPHLGYVSEANYQTYFTEAVEDIEAWLSGSSIRVLGR</sequence>
<evidence type="ECO:0000313" key="8">
    <source>
        <dbReference type="EMBL" id="ANY85214.1"/>
    </source>
</evidence>
<dbReference type="InterPro" id="IPR036291">
    <property type="entry name" value="NAD(P)-bd_dom_sf"/>
</dbReference>
<accession>A0A1B2EYZ5</accession>
<keyword evidence="4" id="KW-0520">NAD</keyword>
<keyword evidence="8" id="KW-0614">Plasmid</keyword>
<evidence type="ECO:0000256" key="2">
    <source>
        <dbReference type="ARBA" id="ARBA00022605"/>
    </source>
</evidence>
<evidence type="ECO:0000256" key="5">
    <source>
        <dbReference type="RuleBase" id="RU003719"/>
    </source>
</evidence>
<comment type="similarity">
    <text evidence="1 5">Belongs to the D-isomer specific 2-hydroxyacid dehydrogenase family.</text>
</comment>
<dbReference type="GO" id="GO:0051287">
    <property type="term" value="F:NAD binding"/>
    <property type="evidence" value="ECO:0007669"/>
    <property type="project" value="InterPro"/>
</dbReference>
<dbReference type="Gene3D" id="3.40.50.720">
    <property type="entry name" value="NAD(P)-binding Rossmann-like Domain"/>
    <property type="match status" value="2"/>
</dbReference>
<dbReference type="SUPFAM" id="SSF52283">
    <property type="entry name" value="Formate/glycerate dehydrogenase catalytic domain-like"/>
    <property type="match status" value="1"/>
</dbReference>
<dbReference type="GO" id="GO:0008652">
    <property type="term" value="P:amino acid biosynthetic process"/>
    <property type="evidence" value="ECO:0007669"/>
    <property type="project" value="UniProtKB-KW"/>
</dbReference>
<dbReference type="PROSITE" id="PS00065">
    <property type="entry name" value="D_2_HYDROXYACID_DH_1"/>
    <property type="match status" value="1"/>
</dbReference>
<dbReference type="FunFam" id="3.40.50.720:FF:000203">
    <property type="entry name" value="D-3-phosphoglycerate dehydrogenase (SerA)"/>
    <property type="match status" value="1"/>
</dbReference>
<dbReference type="PANTHER" id="PTHR42789">
    <property type="entry name" value="D-ISOMER SPECIFIC 2-HYDROXYACID DEHYDROGENASE FAMILY PROTEIN (AFU_ORTHOLOGUE AFUA_6G10090)"/>
    <property type="match status" value="1"/>
</dbReference>
<feature type="domain" description="D-isomer specific 2-hydroxyacid dehydrogenase catalytic" evidence="6">
    <location>
        <begin position="39"/>
        <end position="313"/>
    </location>
</feature>
<evidence type="ECO:0000259" key="7">
    <source>
        <dbReference type="Pfam" id="PF02826"/>
    </source>
</evidence>
<feature type="domain" description="D-isomer specific 2-hydroxyacid dehydrogenase NAD-binding" evidence="7">
    <location>
        <begin position="113"/>
        <end position="287"/>
    </location>
</feature>